<keyword evidence="2" id="KW-1185">Reference proteome</keyword>
<protein>
    <submittedName>
        <fullName evidence="1">Uncharacterized protein</fullName>
    </submittedName>
</protein>
<evidence type="ECO:0000313" key="1">
    <source>
        <dbReference type="EMBL" id="NVD41310.1"/>
    </source>
</evidence>
<dbReference type="EMBL" id="JABWDU010000005">
    <property type="protein sequence ID" value="NVD41310.1"/>
    <property type="molecule type" value="Genomic_DNA"/>
</dbReference>
<evidence type="ECO:0000313" key="2">
    <source>
        <dbReference type="Proteomes" id="UP000520198"/>
    </source>
</evidence>
<comment type="caution">
    <text evidence="1">The sequence shown here is derived from an EMBL/GenBank/DDBJ whole genome shotgun (WGS) entry which is preliminary data.</text>
</comment>
<organism evidence="1 2">
    <name type="scientific">Ensifer oleiphilus</name>
    <dbReference type="NCBI Taxonomy" id="2742698"/>
    <lineage>
        <taxon>Bacteria</taxon>
        <taxon>Pseudomonadati</taxon>
        <taxon>Pseudomonadota</taxon>
        <taxon>Alphaproteobacteria</taxon>
        <taxon>Hyphomicrobiales</taxon>
        <taxon>Rhizobiaceae</taxon>
        <taxon>Sinorhizobium/Ensifer group</taxon>
        <taxon>Ensifer</taxon>
    </lineage>
</organism>
<dbReference type="Proteomes" id="UP000520198">
    <property type="component" value="Unassembled WGS sequence"/>
</dbReference>
<proteinExistence type="predicted"/>
<dbReference type="AlphaFoldDB" id="A0A7Y6UPF4"/>
<sequence length="316" mass="35635">MNFLVWADQPLADPFPYGNILDMNDDHTAIFVRVEEGKILWVLGKVVPEKNSITMLSHGVVVEGLKKTSVHSVSIDNFGTVIVFYSENSDSQKSHYIVGMVEVNRRIHWNKPLLFNDYSMAGQIRSARRSPRTVAVWSEHMTAMSNINAQVGDLDRSNLTIKWSSANKVEGGGFPTLGLNNLDYLVQIHATDFLFSDRWYCRSGRIDSQSHEIFWNESEKIGKARNYYTIHPVSLLDSQIVLEMHAQTKLGPDIWFRFGMMDGMGKVAWETDEWSNGGPGGWVAFACSNDGTVLVNKGSRMPFNPDSLWLAKIQSV</sequence>
<dbReference type="RefSeq" id="WP_176354741.1">
    <property type="nucleotide sequence ID" value="NZ_JABWDU010000005.1"/>
</dbReference>
<accession>A0A7Y6UPF4</accession>
<reference evidence="1 2" key="1">
    <citation type="submission" date="2020-06" db="EMBL/GenBank/DDBJ databases">
        <authorList>
            <person name="Grouzdev D.S."/>
        </authorList>
    </citation>
    <scope>NUCLEOTIDE SEQUENCE [LARGE SCALE GENOMIC DNA]</scope>
    <source>
        <strain evidence="1 2">HO-A22</strain>
    </source>
</reference>
<name>A0A7Y6UPF4_9HYPH</name>
<gene>
    <name evidence="1" type="ORF">HT585_20755</name>
</gene>